<accession>A0A7X8SIE9</accession>
<evidence type="ECO:0000313" key="3">
    <source>
        <dbReference type="Proteomes" id="UP000585050"/>
    </source>
</evidence>
<organism evidence="2 3">
    <name type="scientific">Flammeovirga agarivorans</name>
    <dbReference type="NCBI Taxonomy" id="2726742"/>
    <lineage>
        <taxon>Bacteria</taxon>
        <taxon>Pseudomonadati</taxon>
        <taxon>Bacteroidota</taxon>
        <taxon>Cytophagia</taxon>
        <taxon>Cytophagales</taxon>
        <taxon>Flammeovirgaceae</taxon>
        <taxon>Flammeovirga</taxon>
    </lineage>
</organism>
<protein>
    <submittedName>
        <fullName evidence="2">Uncharacterized protein</fullName>
    </submittedName>
</protein>
<keyword evidence="3" id="KW-1185">Reference proteome</keyword>
<dbReference type="PROSITE" id="PS51257">
    <property type="entry name" value="PROKAR_LIPOPROTEIN"/>
    <property type="match status" value="1"/>
</dbReference>
<feature type="chain" id="PRO_5030879348" evidence="1">
    <location>
        <begin position="21"/>
        <end position="165"/>
    </location>
</feature>
<feature type="signal peptide" evidence="1">
    <location>
        <begin position="1"/>
        <end position="20"/>
    </location>
</feature>
<dbReference type="EMBL" id="JABAIL010000002">
    <property type="protein sequence ID" value="NLR90853.1"/>
    <property type="molecule type" value="Genomic_DNA"/>
</dbReference>
<keyword evidence="1" id="KW-0732">Signal</keyword>
<sequence>MKTRSYFLLFILVSFFISCTDGDEASLPEEETPEKGSYIYNSTSVYYDKILGDSVHTQDFRGYIIYKSSNREFEIHPDEINTWSLYLADSVHSNGTVYWTIREDQNVYVGEDEFFVDGLEVAEIDGITYHAYIKGNTLYFKYRSYTFDKDTPIQYTETRVTGEKF</sequence>
<name>A0A7X8SIE9_9BACT</name>
<dbReference type="RefSeq" id="WP_168881567.1">
    <property type="nucleotide sequence ID" value="NZ_JABAIL010000002.1"/>
</dbReference>
<dbReference type="Proteomes" id="UP000585050">
    <property type="component" value="Unassembled WGS sequence"/>
</dbReference>
<proteinExistence type="predicted"/>
<comment type="caution">
    <text evidence="2">The sequence shown here is derived from an EMBL/GenBank/DDBJ whole genome shotgun (WGS) entry which is preliminary data.</text>
</comment>
<dbReference type="AlphaFoldDB" id="A0A7X8SIE9"/>
<evidence type="ECO:0000313" key="2">
    <source>
        <dbReference type="EMBL" id="NLR90853.1"/>
    </source>
</evidence>
<gene>
    <name evidence="2" type="ORF">HGP29_06530</name>
</gene>
<reference evidence="2 3" key="1">
    <citation type="submission" date="2020-04" db="EMBL/GenBank/DDBJ databases">
        <title>Flammeovirga sp. SR4, a novel species isolated from seawater.</title>
        <authorList>
            <person name="Wang X."/>
        </authorList>
    </citation>
    <scope>NUCLEOTIDE SEQUENCE [LARGE SCALE GENOMIC DNA]</scope>
    <source>
        <strain evidence="2 3">SR4</strain>
    </source>
</reference>
<evidence type="ECO:0000256" key="1">
    <source>
        <dbReference type="SAM" id="SignalP"/>
    </source>
</evidence>